<dbReference type="AlphaFoldDB" id="A0A1R4GXD9"/>
<evidence type="ECO:0000256" key="14">
    <source>
        <dbReference type="ARBA" id="ARBA00071271"/>
    </source>
</evidence>
<dbReference type="FunFam" id="3.40.630.10:FF:000015">
    <property type="entry name" value="Aminoacyl-histidine dipeptidase PepD"/>
    <property type="match status" value="1"/>
</dbReference>
<dbReference type="GO" id="GO:0046872">
    <property type="term" value="F:metal ion binding"/>
    <property type="evidence" value="ECO:0007669"/>
    <property type="project" value="UniProtKB-KW"/>
</dbReference>
<evidence type="ECO:0000256" key="4">
    <source>
        <dbReference type="ARBA" id="ARBA00022723"/>
    </source>
</evidence>
<gene>
    <name evidence="20" type="primary">pepD</name>
    <name evidence="20" type="ORF">A1232T_02047</name>
</gene>
<evidence type="ECO:0000256" key="9">
    <source>
        <dbReference type="ARBA" id="ARBA00023285"/>
    </source>
</evidence>
<dbReference type="OrthoDB" id="9773892at2"/>
<dbReference type="EMBL" id="FUGE01000209">
    <property type="protein sequence ID" value="SJM72848.1"/>
    <property type="molecule type" value="Genomic_DNA"/>
</dbReference>
<dbReference type="PRINTS" id="PR00934">
    <property type="entry name" value="XHISDIPTASE"/>
</dbReference>
<dbReference type="Proteomes" id="UP000188357">
    <property type="component" value="Unassembled WGS sequence"/>
</dbReference>
<dbReference type="GO" id="GO:0070573">
    <property type="term" value="F:metallodipeptidase activity"/>
    <property type="evidence" value="ECO:0007669"/>
    <property type="project" value="TreeGrafter"/>
</dbReference>
<dbReference type="CDD" id="cd03890">
    <property type="entry name" value="M20_pepD"/>
    <property type="match status" value="1"/>
</dbReference>
<evidence type="ECO:0000256" key="12">
    <source>
        <dbReference type="ARBA" id="ARBA00044252"/>
    </source>
</evidence>
<dbReference type="Gene3D" id="3.40.630.10">
    <property type="entry name" value="Zn peptidases"/>
    <property type="match status" value="2"/>
</dbReference>
<evidence type="ECO:0000256" key="3">
    <source>
        <dbReference type="ARBA" id="ARBA00022670"/>
    </source>
</evidence>
<evidence type="ECO:0000256" key="11">
    <source>
        <dbReference type="ARBA" id="ARBA00038976"/>
    </source>
</evidence>
<evidence type="ECO:0000256" key="10">
    <source>
        <dbReference type="ARBA" id="ARBA00036421"/>
    </source>
</evidence>
<dbReference type="NCBIfam" id="TIGR01893">
    <property type="entry name" value="aa-his-dipept"/>
    <property type="match status" value="1"/>
</dbReference>
<dbReference type="PANTHER" id="PTHR43501:SF1">
    <property type="entry name" value="CYTOSOL NON-SPECIFIC DIPEPTIDASE"/>
    <property type="match status" value="1"/>
</dbReference>
<dbReference type="EC" id="3.4.13.18" evidence="11"/>
<evidence type="ECO:0000256" key="18">
    <source>
        <dbReference type="ARBA" id="ARBA00078074"/>
    </source>
</evidence>
<protein>
    <recommendedName>
        <fullName evidence="14">Cytosol non-specific dipeptidase</fullName>
        <ecNumber evidence="11">3.4.13.18</ecNumber>
    </recommendedName>
    <alternativeName>
        <fullName evidence="17">Aminoacyl-histidine dipeptidase</fullName>
    </alternativeName>
    <alternativeName>
        <fullName evidence="16">Beta-alanyl-histidine dipeptidase</fullName>
    </alternativeName>
    <alternativeName>
        <fullName evidence="15">Carnosinase</fullName>
    </alternativeName>
    <alternativeName>
        <fullName evidence="12">Peptidase D</fullName>
    </alternativeName>
    <alternativeName>
        <fullName evidence="18">Xaa-His dipeptidase</fullName>
    </alternativeName>
</protein>
<organism evidence="20 21">
    <name type="scientific">Psychrobacter piechaudii</name>
    <dbReference type="NCBI Taxonomy" id="1945521"/>
    <lineage>
        <taxon>Bacteria</taxon>
        <taxon>Pseudomonadati</taxon>
        <taxon>Pseudomonadota</taxon>
        <taxon>Gammaproteobacteria</taxon>
        <taxon>Moraxellales</taxon>
        <taxon>Moraxellaceae</taxon>
        <taxon>Psychrobacter</taxon>
    </lineage>
</organism>
<name>A0A1R4GXD9_9GAMM</name>
<dbReference type="RefSeq" id="WP_077451707.1">
    <property type="nucleotide sequence ID" value="NZ_FUGE01000209.1"/>
</dbReference>
<accession>A0A1R4GXD9</accession>
<evidence type="ECO:0000256" key="8">
    <source>
        <dbReference type="ARBA" id="ARBA00023049"/>
    </source>
</evidence>
<dbReference type="PANTHER" id="PTHR43501">
    <property type="entry name" value="CYTOSOL NON-SPECIFIC DIPEPTIDASE"/>
    <property type="match status" value="1"/>
</dbReference>
<evidence type="ECO:0000256" key="7">
    <source>
        <dbReference type="ARBA" id="ARBA00022997"/>
    </source>
</evidence>
<dbReference type="InterPro" id="IPR001160">
    <property type="entry name" value="Peptidase_M20C"/>
</dbReference>
<evidence type="ECO:0000256" key="1">
    <source>
        <dbReference type="ARBA" id="ARBA00001941"/>
    </source>
</evidence>
<keyword evidence="7 20" id="KW-0224">Dipeptidase</keyword>
<proteinExistence type="inferred from homology"/>
<comment type="cofactor">
    <cofactor evidence="1">
        <name>Co(2+)</name>
        <dbReference type="ChEBI" id="CHEBI:48828"/>
    </cofactor>
</comment>
<evidence type="ECO:0000313" key="20">
    <source>
        <dbReference type="EMBL" id="SJM72848.1"/>
    </source>
</evidence>
<feature type="domain" description="Peptidase M20 dimerisation" evidence="19">
    <location>
        <begin position="230"/>
        <end position="295"/>
    </location>
</feature>
<keyword evidence="4" id="KW-0479">Metal-binding</keyword>
<dbReference type="Pfam" id="PF01546">
    <property type="entry name" value="Peptidase_M20"/>
    <property type="match status" value="1"/>
</dbReference>
<dbReference type="Pfam" id="PF07687">
    <property type="entry name" value="M20_dimer"/>
    <property type="match status" value="1"/>
</dbReference>
<keyword evidence="8" id="KW-0482">Metalloprotease</keyword>
<evidence type="ECO:0000259" key="19">
    <source>
        <dbReference type="Pfam" id="PF07687"/>
    </source>
</evidence>
<comment type="similarity">
    <text evidence="13">Belongs to the peptidase M20C family.</text>
</comment>
<evidence type="ECO:0000256" key="15">
    <source>
        <dbReference type="ARBA" id="ARBA00075285"/>
    </source>
</evidence>
<dbReference type="STRING" id="1945521.A1232T_02047"/>
<dbReference type="FunFam" id="3.40.630.10:FF:000018">
    <property type="entry name" value="Aminoacyl-histidine dipeptidase PepD"/>
    <property type="match status" value="1"/>
</dbReference>
<keyword evidence="5 20" id="KW-0378">Hydrolase</keyword>
<sequence>MSTPLSSSNYSDSNQSNTDLNNEISSLSPSLVWQYFYALTQIPRPSYEEEAVQQFVLEEAARLGLWAERDAAGNVLVRKPATPGMENTPGVILQNHLDMVAQKNEDSTHNFSTDPIEAYIDPELNNEWVTAKGTTLGADNGIGAASALAVLASNDIAHGPLEALFTATEETGMDGAKGLQPNWIQGQLLLNLDTEELGDICIGCAGGVDATFTLPIDWQAPTASQGYQLSVKGLKGGHSGIDIIKQRGNAALIISRLLDSISRHIEVSSIQAGNLRNAIPREANALFASDDSEAELNQLLAAEIEIIRRGLPLEDRDMSVSLESADLPAQVWSKTKQNTLLTAIRLCPNGVDRMSMDTHGVVETSVNLAKIDTQEQQLQLQSLLRSLDDNARDDLADRMKRLFESFGASVELAGEYPGWKPAPHFTLTDCVISEGQQLLGRKPNVTVIHAGLECGLLGQHYPHWQMVSFGPTIEMPHSPDERVNIESVAQFWQWLVKVLAALK</sequence>
<comment type="cofactor">
    <cofactor evidence="2">
        <name>Zn(2+)</name>
        <dbReference type="ChEBI" id="CHEBI:29105"/>
    </cofactor>
</comment>
<evidence type="ECO:0000256" key="2">
    <source>
        <dbReference type="ARBA" id="ARBA00001947"/>
    </source>
</evidence>
<keyword evidence="21" id="KW-1185">Reference proteome</keyword>
<evidence type="ECO:0000256" key="16">
    <source>
        <dbReference type="ARBA" id="ARBA00076004"/>
    </source>
</evidence>
<comment type="catalytic activity">
    <reaction evidence="10">
        <text>Hydrolysis of dipeptides, preferentially hydrophobic dipeptides including prolyl amino acids.</text>
        <dbReference type="EC" id="3.4.13.18"/>
    </reaction>
</comment>
<evidence type="ECO:0000256" key="13">
    <source>
        <dbReference type="ARBA" id="ARBA00061423"/>
    </source>
</evidence>
<keyword evidence="3" id="KW-0645">Protease</keyword>
<keyword evidence="9" id="KW-0170">Cobalt</keyword>
<dbReference type="GO" id="GO:0005829">
    <property type="term" value="C:cytosol"/>
    <property type="evidence" value="ECO:0007669"/>
    <property type="project" value="TreeGrafter"/>
</dbReference>
<keyword evidence="6" id="KW-0862">Zinc</keyword>
<reference evidence="20 21" key="1">
    <citation type="submission" date="2017-02" db="EMBL/GenBank/DDBJ databases">
        <authorList>
            <person name="Peterson S.W."/>
        </authorList>
    </citation>
    <scope>NUCLEOTIDE SEQUENCE [LARGE SCALE GENOMIC DNA]</scope>
    <source>
        <strain evidence="20">Psychrobacter_piechaudii</strain>
    </source>
</reference>
<evidence type="ECO:0000313" key="21">
    <source>
        <dbReference type="Proteomes" id="UP000188357"/>
    </source>
</evidence>
<evidence type="ECO:0000256" key="6">
    <source>
        <dbReference type="ARBA" id="ARBA00022833"/>
    </source>
</evidence>
<dbReference type="InterPro" id="IPR002933">
    <property type="entry name" value="Peptidase_M20"/>
</dbReference>
<dbReference type="GO" id="GO:0006508">
    <property type="term" value="P:proteolysis"/>
    <property type="evidence" value="ECO:0007669"/>
    <property type="project" value="UniProtKB-KW"/>
</dbReference>
<dbReference type="InterPro" id="IPR011650">
    <property type="entry name" value="Peptidase_M20_dimer"/>
</dbReference>
<dbReference type="PIRSF" id="PIRSF016599">
    <property type="entry name" value="Xaa-His_dipept"/>
    <property type="match status" value="1"/>
</dbReference>
<evidence type="ECO:0000256" key="17">
    <source>
        <dbReference type="ARBA" id="ARBA00077688"/>
    </source>
</evidence>
<dbReference type="SUPFAM" id="SSF53187">
    <property type="entry name" value="Zn-dependent exopeptidases"/>
    <property type="match status" value="1"/>
</dbReference>
<evidence type="ECO:0000256" key="5">
    <source>
        <dbReference type="ARBA" id="ARBA00022801"/>
    </source>
</evidence>